<feature type="region of interest" description="Disordered" evidence="1">
    <location>
        <begin position="28"/>
        <end position="50"/>
    </location>
</feature>
<sequence>MIKRRTIGLAAAAAVLGGLGAYGATAAFATTEPPTPKPSTTQSDSGEGGTEAMIRHCTDQLPAGERAKARAQMEKMMSTMPADMTSMMPKDMKGMEGMMSGADGMSMNSMPGGAPQDEHHGMG</sequence>
<gene>
    <name evidence="3" type="ORF">SZN_21281</name>
</gene>
<dbReference type="PATRIC" id="fig|700597.3.peg.4180"/>
<name>G2GFH2_9ACTN</name>
<dbReference type="EMBL" id="AGBF01000080">
    <property type="protein sequence ID" value="EGX57724.1"/>
    <property type="molecule type" value="Genomic_DNA"/>
</dbReference>
<organism evidence="3 4">
    <name type="scientific">Streptomyces zinciresistens K42</name>
    <dbReference type="NCBI Taxonomy" id="700597"/>
    <lineage>
        <taxon>Bacteria</taxon>
        <taxon>Bacillati</taxon>
        <taxon>Actinomycetota</taxon>
        <taxon>Actinomycetes</taxon>
        <taxon>Kitasatosporales</taxon>
        <taxon>Streptomycetaceae</taxon>
        <taxon>Streptomyces</taxon>
    </lineage>
</organism>
<feature type="signal peptide" evidence="2">
    <location>
        <begin position="1"/>
        <end position="26"/>
    </location>
</feature>
<proteinExistence type="predicted"/>
<dbReference type="AlphaFoldDB" id="G2GFH2"/>
<keyword evidence="4" id="KW-1185">Reference proteome</keyword>
<feature type="region of interest" description="Disordered" evidence="1">
    <location>
        <begin position="78"/>
        <end position="123"/>
    </location>
</feature>
<evidence type="ECO:0000313" key="4">
    <source>
        <dbReference type="Proteomes" id="UP000004217"/>
    </source>
</evidence>
<dbReference type="RefSeq" id="WP_007498321.1">
    <property type="nucleotide sequence ID" value="NZ_AGBF01000080.1"/>
</dbReference>
<evidence type="ECO:0000313" key="3">
    <source>
        <dbReference type="EMBL" id="EGX57724.1"/>
    </source>
</evidence>
<protein>
    <recommendedName>
        <fullName evidence="5">Secreted protein</fullName>
    </recommendedName>
</protein>
<accession>G2GFH2</accession>
<evidence type="ECO:0000256" key="1">
    <source>
        <dbReference type="SAM" id="MobiDB-lite"/>
    </source>
</evidence>
<keyword evidence="2" id="KW-0732">Signal</keyword>
<dbReference type="Proteomes" id="UP000004217">
    <property type="component" value="Unassembled WGS sequence"/>
</dbReference>
<reference evidence="3 4" key="1">
    <citation type="submission" date="2011-08" db="EMBL/GenBank/DDBJ databases">
        <authorList>
            <person name="Lin Y."/>
            <person name="Hao X."/>
            <person name="Johnstone L."/>
            <person name="Miller S.J."/>
            <person name="Wei G."/>
            <person name="Rensing C."/>
        </authorList>
    </citation>
    <scope>NUCLEOTIDE SEQUENCE [LARGE SCALE GENOMIC DNA]</scope>
    <source>
        <strain evidence="3 4">K42</strain>
    </source>
</reference>
<evidence type="ECO:0008006" key="5">
    <source>
        <dbReference type="Google" id="ProtNLM"/>
    </source>
</evidence>
<feature type="chain" id="PRO_5039570474" description="Secreted protein" evidence="2">
    <location>
        <begin position="27"/>
        <end position="123"/>
    </location>
</feature>
<comment type="caution">
    <text evidence="3">The sequence shown here is derived from an EMBL/GenBank/DDBJ whole genome shotgun (WGS) entry which is preliminary data.</text>
</comment>
<evidence type="ECO:0000256" key="2">
    <source>
        <dbReference type="SAM" id="SignalP"/>
    </source>
</evidence>